<dbReference type="PANTHER" id="PTHR30451">
    <property type="entry name" value="OUTER MEMBRANE USHER PROTEIN"/>
    <property type="match status" value="1"/>
</dbReference>
<evidence type="ECO:0000256" key="8">
    <source>
        <dbReference type="ARBA" id="ARBA00023136"/>
    </source>
</evidence>
<evidence type="ECO:0000256" key="12">
    <source>
        <dbReference type="SAM" id="SignalP"/>
    </source>
</evidence>
<dbReference type="InterPro" id="IPR025949">
    <property type="entry name" value="PapC-like_C"/>
</dbReference>
<dbReference type="Gene3D" id="2.60.40.2070">
    <property type="match status" value="1"/>
</dbReference>
<dbReference type="Proteomes" id="UP000028653">
    <property type="component" value="Unassembled WGS sequence"/>
</dbReference>
<dbReference type="PROSITE" id="PS51257">
    <property type="entry name" value="PROKAR_LIPOPROTEIN"/>
    <property type="match status" value="1"/>
</dbReference>
<dbReference type="InterPro" id="IPR043142">
    <property type="entry name" value="PapC-like_C_sf"/>
</dbReference>
<evidence type="ECO:0000256" key="1">
    <source>
        <dbReference type="ARBA" id="ARBA00004571"/>
    </source>
</evidence>
<dbReference type="eggNOG" id="COG3188">
    <property type="taxonomic scope" value="Bacteria"/>
</dbReference>
<dbReference type="Gene3D" id="2.60.40.3110">
    <property type="match status" value="1"/>
</dbReference>
<dbReference type="InterPro" id="IPR037224">
    <property type="entry name" value="PapC_N_sf"/>
</dbReference>
<keyword evidence="9" id="KW-1015">Disulfide bond</keyword>
<evidence type="ECO:0000256" key="2">
    <source>
        <dbReference type="ARBA" id="ARBA00008064"/>
    </source>
</evidence>
<evidence type="ECO:0000256" key="9">
    <source>
        <dbReference type="ARBA" id="ARBA00023157"/>
    </source>
</evidence>
<dbReference type="Pfam" id="PF13954">
    <property type="entry name" value="PapC_N"/>
    <property type="match status" value="1"/>
</dbReference>
<keyword evidence="6 11" id="KW-0812">Transmembrane</keyword>
<dbReference type="EMBL" id="JMPI01000030">
    <property type="protein sequence ID" value="KFC81318.1"/>
    <property type="molecule type" value="Genomic_DNA"/>
</dbReference>
<dbReference type="AlphaFoldDB" id="A0A085GC73"/>
<dbReference type="RefSeq" id="WP_034495731.1">
    <property type="nucleotide sequence ID" value="NZ_JMPI01000030.1"/>
</dbReference>
<dbReference type="Gene3D" id="2.60.40.2610">
    <property type="entry name" value="Outer membrane usher protein FimD, plug domain"/>
    <property type="match status" value="1"/>
</dbReference>
<evidence type="ECO:0000313" key="16">
    <source>
        <dbReference type="Proteomes" id="UP000028653"/>
    </source>
</evidence>
<dbReference type="SUPFAM" id="SSF141729">
    <property type="entry name" value="FimD N-terminal domain-like"/>
    <property type="match status" value="1"/>
</dbReference>
<dbReference type="FunFam" id="2.60.40.2610:FF:000001">
    <property type="entry name" value="Outer membrane fimbrial usher protein"/>
    <property type="match status" value="1"/>
</dbReference>
<keyword evidence="8 11" id="KW-0472">Membrane</keyword>
<comment type="subcellular location">
    <subcellularLocation>
        <location evidence="1 11">Cell outer membrane</location>
        <topology evidence="1 11">Multi-pass membrane protein</topology>
    </subcellularLocation>
</comment>
<evidence type="ECO:0000256" key="10">
    <source>
        <dbReference type="ARBA" id="ARBA00023237"/>
    </source>
</evidence>
<accession>A0A085GC73</accession>
<reference evidence="15 16" key="1">
    <citation type="submission" date="2014-05" db="EMBL/GenBank/DDBJ databases">
        <title>ATOL: Assembling a taxonomically balanced genome-scale reconstruction of the evolutionary history of the Enterobacteriaceae.</title>
        <authorList>
            <person name="Plunkett G.III."/>
            <person name="Neeno-Eckwall E.C."/>
            <person name="Glasner J.D."/>
            <person name="Perna N.T."/>
        </authorList>
    </citation>
    <scope>NUCLEOTIDE SEQUENCE [LARGE SCALE GENOMIC DNA]</scope>
    <source>
        <strain evidence="15 16">ATCC 33320</strain>
    </source>
</reference>
<sequence length="845" mass="91646">MIANNRLQFRPAFLACGIALACSGMSESAQSRDYFNPALLEVDNPSSQGVDLAAFENGEQAEGVYRVDVIINNEMVDTRDITFSLLKEGNDEAKLQPCLSAGMLQSYGVKIELFPAIKTDDKCVNLAVIPQASSEFLFSTQKLLLSIPQAALSQQARGYVSPESWDEGISALLLNYSASGSNTHARINNGESDNSQYVNLRPGANLGPWRLRNYSTWTRDGNGQSKWNSVYTYLQRNVISLKSQMTLGDSSSPSDVFDSIPFRGAQLASDEDMVPDSMKGYAPVVRGIARTNAQVTIRQNGYVIYENYVAPGAFEITDMFPTGGSGDLYVTIKEADGSEQYLIIPFASLPVLQREGSMKYSLTAGQYRSYSSSVENTPLAQGTAIYGLPHGFTIYGGLQESSKYQSLALGLGKNLGEIGAISVDVTQGWSRPKDGEKSSGESWRIRYSKNFAETGTNFAIAGYRYSTSGYYSMQEILDSYSDQTVNPERRRNRAETTLSQSLGQDFGALTLTAIREDYWSINKTMESYGASYNNSLNGISYGLGYTYSKNSTANGSSGGRIYDKDQQFSLSINVPLDRFLSNTWANYNMSTSKQGNTTHSVGLSGNALEGNALGWSVQQGYGTSGAGATGNMNADYRGTYAEVMAGYGYDKRSERMNYGISGGVLAHADGITLAQPFGETLVLVKAPGAKGVGIANQTGVKTDFRGYTVVSNLSPFRKNDITLDPEQTPEDVEIELTSKTVVPTRGAIVRAEYIASVGARVLLSVTRSNGEYVPFGAIATPVNTRVKEQGFIVGDSGQVYLTGLSERIDMLIKWGGDPTDSCRVKSDLPTVKKDESVMQIAAKCL</sequence>
<dbReference type="InterPro" id="IPR000015">
    <property type="entry name" value="Fimb_usher"/>
</dbReference>
<name>A0A085GC73_9ENTR</name>
<keyword evidence="3 11" id="KW-0813">Transport</keyword>
<evidence type="ECO:0000256" key="11">
    <source>
        <dbReference type="RuleBase" id="RU003884"/>
    </source>
</evidence>
<protein>
    <submittedName>
        <fullName evidence="15">FimD family fimbriae anchoring protein</fullName>
    </submittedName>
</protein>
<keyword evidence="7 12" id="KW-0732">Signal</keyword>
<dbReference type="Pfam" id="PF13953">
    <property type="entry name" value="PapC_C"/>
    <property type="match status" value="1"/>
</dbReference>
<keyword evidence="4" id="KW-1134">Transmembrane beta strand</keyword>
<dbReference type="InterPro" id="IPR018030">
    <property type="entry name" value="Fimbrial_membr_usher_CS"/>
</dbReference>
<dbReference type="FunFam" id="3.10.20.410:FF:000001">
    <property type="entry name" value="Fimbrial outer membrane usher protein"/>
    <property type="match status" value="1"/>
</dbReference>
<evidence type="ECO:0000256" key="7">
    <source>
        <dbReference type="ARBA" id="ARBA00022729"/>
    </source>
</evidence>
<evidence type="ECO:0000259" key="14">
    <source>
        <dbReference type="Pfam" id="PF13954"/>
    </source>
</evidence>
<dbReference type="PROSITE" id="PS01151">
    <property type="entry name" value="FIMBRIAL_USHER"/>
    <property type="match status" value="1"/>
</dbReference>
<dbReference type="GO" id="GO:0009279">
    <property type="term" value="C:cell outer membrane"/>
    <property type="evidence" value="ECO:0007669"/>
    <property type="project" value="UniProtKB-SubCell"/>
</dbReference>
<feature type="signal peptide" evidence="12">
    <location>
        <begin position="1"/>
        <end position="21"/>
    </location>
</feature>
<dbReference type="PANTHER" id="PTHR30451:SF21">
    <property type="entry name" value="FIMBRIAL USHER DOMAIN-CONTAINING PROTEIN YDET-RELATED"/>
    <property type="match status" value="1"/>
</dbReference>
<evidence type="ECO:0000313" key="15">
    <source>
        <dbReference type="EMBL" id="KFC81318.1"/>
    </source>
</evidence>
<gene>
    <name evidence="15" type="ORF">GBAG_2098</name>
</gene>
<evidence type="ECO:0000256" key="5">
    <source>
        <dbReference type="ARBA" id="ARBA00022558"/>
    </source>
</evidence>
<dbReference type="Gene3D" id="3.10.20.410">
    <property type="match status" value="1"/>
</dbReference>
<evidence type="ECO:0000256" key="6">
    <source>
        <dbReference type="ARBA" id="ARBA00022692"/>
    </source>
</evidence>
<feature type="domain" description="PapC N-terminal" evidence="14">
    <location>
        <begin position="34"/>
        <end position="179"/>
    </location>
</feature>
<comment type="caution">
    <text evidence="15">The sequence shown here is derived from an EMBL/GenBank/DDBJ whole genome shotgun (WGS) entry which is preliminary data.</text>
</comment>
<keyword evidence="16" id="KW-1185">Reference proteome</keyword>
<dbReference type="Pfam" id="PF00577">
    <property type="entry name" value="Usher"/>
    <property type="match status" value="1"/>
</dbReference>
<dbReference type="GO" id="GO:0015473">
    <property type="term" value="F:fimbrial usher porin activity"/>
    <property type="evidence" value="ECO:0007669"/>
    <property type="project" value="InterPro"/>
</dbReference>
<keyword evidence="10 11" id="KW-0998">Cell outer membrane</keyword>
<feature type="domain" description="PapC-like C-terminal" evidence="13">
    <location>
        <begin position="762"/>
        <end position="829"/>
    </location>
</feature>
<evidence type="ECO:0000256" key="3">
    <source>
        <dbReference type="ARBA" id="ARBA00022448"/>
    </source>
</evidence>
<dbReference type="InterPro" id="IPR042186">
    <property type="entry name" value="FimD_plug_dom"/>
</dbReference>
<evidence type="ECO:0000259" key="13">
    <source>
        <dbReference type="Pfam" id="PF13953"/>
    </source>
</evidence>
<dbReference type="FunFam" id="2.60.40.3110:FF:000001">
    <property type="entry name" value="Putative fimbrial outer membrane usher"/>
    <property type="match status" value="1"/>
</dbReference>
<dbReference type="GO" id="GO:0009297">
    <property type="term" value="P:pilus assembly"/>
    <property type="evidence" value="ECO:0007669"/>
    <property type="project" value="InterPro"/>
</dbReference>
<comment type="similarity">
    <text evidence="2 11">Belongs to the fimbrial export usher family.</text>
</comment>
<organism evidence="15 16">
    <name type="scientific">Buttiauxella agrestis ATCC 33320</name>
    <dbReference type="NCBI Taxonomy" id="1006004"/>
    <lineage>
        <taxon>Bacteria</taxon>
        <taxon>Pseudomonadati</taxon>
        <taxon>Pseudomonadota</taxon>
        <taxon>Gammaproteobacteria</taxon>
        <taxon>Enterobacterales</taxon>
        <taxon>Enterobacteriaceae</taxon>
        <taxon>Buttiauxella</taxon>
    </lineage>
</organism>
<dbReference type="InterPro" id="IPR025885">
    <property type="entry name" value="PapC_N"/>
</dbReference>
<dbReference type="STRING" id="1006004.GBAG_2098"/>
<feature type="chain" id="PRO_5001790967" evidence="12">
    <location>
        <begin position="22"/>
        <end position="845"/>
    </location>
</feature>
<keyword evidence="5 11" id="KW-1029">Fimbrium biogenesis</keyword>
<evidence type="ECO:0000256" key="4">
    <source>
        <dbReference type="ARBA" id="ARBA00022452"/>
    </source>
</evidence>
<proteinExistence type="inferred from homology"/>